<keyword evidence="1" id="KW-1133">Transmembrane helix</keyword>
<dbReference type="EMBL" id="JBBKZT010000007">
    <property type="protein sequence ID" value="MEJ8848285.1"/>
    <property type="molecule type" value="Genomic_DNA"/>
</dbReference>
<reference evidence="2 3" key="1">
    <citation type="submission" date="2024-03" db="EMBL/GenBank/DDBJ databases">
        <title>Novel species of the genus Variovorax.</title>
        <authorList>
            <person name="Liu Q."/>
            <person name="Xin Y.-H."/>
        </authorList>
    </citation>
    <scope>NUCLEOTIDE SEQUENCE [LARGE SCALE GENOMIC DNA]</scope>
    <source>
        <strain evidence="2 3">KACC 18900</strain>
    </source>
</reference>
<sequence length="127" mass="13250">MDELQMTKTPAQLADDARRASHDATIAAWNVAAEARTTGQHAARVARDVASDAGVIASDAAATGRVYARSAAAAASEKFGELKNRAADLRTSSAKYIATQPMRAVAYAMAGGAALMAVLVATRPRRY</sequence>
<feature type="transmembrane region" description="Helical" evidence="1">
    <location>
        <begin position="104"/>
        <end position="122"/>
    </location>
</feature>
<evidence type="ECO:0000313" key="3">
    <source>
        <dbReference type="Proteomes" id="UP001385892"/>
    </source>
</evidence>
<dbReference type="Proteomes" id="UP001385892">
    <property type="component" value="Unassembled WGS sequence"/>
</dbReference>
<keyword evidence="1" id="KW-0812">Transmembrane</keyword>
<comment type="caution">
    <text evidence="2">The sequence shown here is derived from an EMBL/GenBank/DDBJ whole genome shotgun (WGS) entry which is preliminary data.</text>
</comment>
<protein>
    <recommendedName>
        <fullName evidence="4">DUF883 domain-containing protein</fullName>
    </recommendedName>
</protein>
<name>A0ABU8WN15_9BURK</name>
<evidence type="ECO:0008006" key="4">
    <source>
        <dbReference type="Google" id="ProtNLM"/>
    </source>
</evidence>
<keyword evidence="1" id="KW-0472">Membrane</keyword>
<gene>
    <name evidence="2" type="ORF">WKW82_16630</name>
</gene>
<evidence type="ECO:0000313" key="2">
    <source>
        <dbReference type="EMBL" id="MEJ8848285.1"/>
    </source>
</evidence>
<evidence type="ECO:0000256" key="1">
    <source>
        <dbReference type="SAM" id="Phobius"/>
    </source>
</evidence>
<accession>A0ABU8WN15</accession>
<proteinExistence type="predicted"/>
<organism evidence="2 3">
    <name type="scientific">Variovorax rhizosphaerae</name>
    <dbReference type="NCBI Taxonomy" id="1836200"/>
    <lineage>
        <taxon>Bacteria</taxon>
        <taxon>Pseudomonadati</taxon>
        <taxon>Pseudomonadota</taxon>
        <taxon>Betaproteobacteria</taxon>
        <taxon>Burkholderiales</taxon>
        <taxon>Comamonadaceae</taxon>
        <taxon>Variovorax</taxon>
    </lineage>
</organism>
<keyword evidence="3" id="KW-1185">Reference proteome</keyword>
<dbReference type="RefSeq" id="WP_340343415.1">
    <property type="nucleotide sequence ID" value="NZ_JBBKZT010000007.1"/>
</dbReference>